<feature type="region of interest" description="Disordered" evidence="1">
    <location>
        <begin position="37"/>
        <end position="69"/>
    </location>
</feature>
<feature type="transmembrane region" description="Helical" evidence="2">
    <location>
        <begin position="671"/>
        <end position="691"/>
    </location>
</feature>
<feature type="region of interest" description="Disordered" evidence="1">
    <location>
        <begin position="87"/>
        <end position="112"/>
    </location>
</feature>
<feature type="signal peptide" evidence="3">
    <location>
        <begin position="1"/>
        <end position="17"/>
    </location>
</feature>
<dbReference type="PANTHER" id="PTHR24216">
    <property type="entry name" value="PAXILLIN-RELATED"/>
    <property type="match status" value="1"/>
</dbReference>
<feature type="compositionally biased region" description="Pro residues" evidence="1">
    <location>
        <begin position="95"/>
        <end position="112"/>
    </location>
</feature>
<reference evidence="4" key="1">
    <citation type="submission" date="2023-08" db="EMBL/GenBank/DDBJ databases">
        <authorList>
            <person name="Chen Y."/>
            <person name="Shah S."/>
            <person name="Dougan E. K."/>
            <person name="Thang M."/>
            <person name="Chan C."/>
        </authorList>
    </citation>
    <scope>NUCLEOTIDE SEQUENCE</scope>
</reference>
<feature type="transmembrane region" description="Helical" evidence="2">
    <location>
        <begin position="538"/>
        <end position="560"/>
    </location>
</feature>
<comment type="caution">
    <text evidence="4">The sequence shown here is derived from an EMBL/GenBank/DDBJ whole genome shotgun (WGS) entry which is preliminary data.</text>
</comment>
<dbReference type="AlphaFoldDB" id="A0AA36MIT4"/>
<evidence type="ECO:0000256" key="1">
    <source>
        <dbReference type="SAM" id="MobiDB-lite"/>
    </source>
</evidence>
<evidence type="ECO:0000313" key="5">
    <source>
        <dbReference type="Proteomes" id="UP001178507"/>
    </source>
</evidence>
<protein>
    <submittedName>
        <fullName evidence="4">Uncharacterized protein</fullName>
    </submittedName>
</protein>
<keyword evidence="5" id="KW-1185">Reference proteome</keyword>
<keyword evidence="2" id="KW-0812">Transmembrane</keyword>
<feature type="compositionally biased region" description="Low complexity" evidence="1">
    <location>
        <begin position="39"/>
        <end position="51"/>
    </location>
</feature>
<dbReference type="Proteomes" id="UP001178507">
    <property type="component" value="Unassembled WGS sequence"/>
</dbReference>
<organism evidence="4 5">
    <name type="scientific">Effrenium voratum</name>
    <dbReference type="NCBI Taxonomy" id="2562239"/>
    <lineage>
        <taxon>Eukaryota</taxon>
        <taxon>Sar</taxon>
        <taxon>Alveolata</taxon>
        <taxon>Dinophyceae</taxon>
        <taxon>Suessiales</taxon>
        <taxon>Symbiodiniaceae</taxon>
        <taxon>Effrenium</taxon>
    </lineage>
</organism>
<keyword evidence="3" id="KW-0732">Signal</keyword>
<proteinExistence type="predicted"/>
<dbReference type="EMBL" id="CAUJNA010000220">
    <property type="protein sequence ID" value="CAJ1373859.1"/>
    <property type="molecule type" value="Genomic_DNA"/>
</dbReference>
<evidence type="ECO:0000256" key="2">
    <source>
        <dbReference type="SAM" id="Phobius"/>
    </source>
</evidence>
<keyword evidence="2" id="KW-1133">Transmembrane helix</keyword>
<gene>
    <name evidence="4" type="ORF">EVOR1521_LOCUS3562</name>
</gene>
<name>A0AA36MIT4_9DINO</name>
<sequence>MRLCALVLFRCAWIFSAQDFDPFSTVDAGWISQGGFASQTATEAPTVQPTAAPAPSPSPLAPSPLAPAPVAPAPSPALWLRPTATEAPTVQPTAAPAPSPSPLAPSPLAPAPVAPAPSPPFWLRPTATEAPTVQPAAALAPSPSALAPSPLAPSPLAPSPLAPAPVAPASSPAFGLGLDELKSFPRCKVKGASLTMPSLPKFSVPTSLPTSLPMPTSVTPQQTRRLFGAAELETLATFSPAKTVQEILICVLILVLLAFLWTHRKEAYILCFGDDRLHAGLPDVCWYGLCQCCGLCKYEWTVLCTNWPCCPRRWRGGNAMRLAAQNFGLTSRTIELSNVVVGDLPVTGYSLSSFGSFYLHIECGKYPEIISTVQEDKDPRKIQFPEVLTLRLRESMWDHLVDISVYQIRFVGVVQLCQVSLDPRRVCDWAHQEGESCTKRFAMKIIEGTSQVETPPWISITFGTHESDLRRLDQFHPNQTMSVRLAKWDSFDPVTHQQFEEQPLVAIKDKFPLIDGGGNIVQEPPEEDLAFLECARRWLGYLYSLLGSVVLLAVTSYGVMRYYVKNCYDKFEALTIAKSWVPHSFPMPSCALASIEDVCHASLAGTGVSEGEHVCRPTDSMVEETCGAPPQTRPKALSFVFEDLGFGVNEGFKCFDGICRFRNHIRHYDSMALWGGLGAVFFVFCLFRPMANSCLQQLQERKQDAHNRRVRSRRGEDV</sequence>
<feature type="chain" id="PRO_5041252451" evidence="3">
    <location>
        <begin position="18"/>
        <end position="718"/>
    </location>
</feature>
<keyword evidence="2" id="KW-0472">Membrane</keyword>
<evidence type="ECO:0000256" key="3">
    <source>
        <dbReference type="SAM" id="SignalP"/>
    </source>
</evidence>
<feature type="compositionally biased region" description="Pro residues" evidence="1">
    <location>
        <begin position="52"/>
        <end position="69"/>
    </location>
</feature>
<evidence type="ECO:0000313" key="4">
    <source>
        <dbReference type="EMBL" id="CAJ1373859.1"/>
    </source>
</evidence>
<accession>A0AA36MIT4</accession>